<name>A0A820BF09_9BILA</name>
<feature type="non-terminal residue" evidence="2">
    <location>
        <position position="1"/>
    </location>
</feature>
<accession>A0A820BF09</accession>
<reference evidence="2" key="1">
    <citation type="submission" date="2021-02" db="EMBL/GenBank/DDBJ databases">
        <authorList>
            <person name="Nowell W R."/>
        </authorList>
    </citation>
    <scope>NUCLEOTIDE SEQUENCE</scope>
</reference>
<gene>
    <name evidence="2" type="ORF">FNK824_LOCUS36522</name>
</gene>
<evidence type="ECO:0000313" key="2">
    <source>
        <dbReference type="EMBL" id="CAF4206281.1"/>
    </source>
</evidence>
<feature type="compositionally biased region" description="Basic and acidic residues" evidence="1">
    <location>
        <begin position="13"/>
        <end position="24"/>
    </location>
</feature>
<proteinExistence type="predicted"/>
<feature type="region of interest" description="Disordered" evidence="1">
    <location>
        <begin position="1"/>
        <end position="24"/>
    </location>
</feature>
<protein>
    <submittedName>
        <fullName evidence="2">Uncharacterized protein</fullName>
    </submittedName>
</protein>
<dbReference type="Proteomes" id="UP000663874">
    <property type="component" value="Unassembled WGS sequence"/>
</dbReference>
<dbReference type="AlphaFoldDB" id="A0A820BF09"/>
<feature type="compositionally biased region" description="Polar residues" evidence="1">
    <location>
        <begin position="1"/>
        <end position="12"/>
    </location>
</feature>
<comment type="caution">
    <text evidence="2">The sequence shown here is derived from an EMBL/GenBank/DDBJ whole genome shotgun (WGS) entry which is preliminary data.</text>
</comment>
<organism evidence="2 3">
    <name type="scientific">Rotaria sordida</name>
    <dbReference type="NCBI Taxonomy" id="392033"/>
    <lineage>
        <taxon>Eukaryota</taxon>
        <taxon>Metazoa</taxon>
        <taxon>Spiralia</taxon>
        <taxon>Gnathifera</taxon>
        <taxon>Rotifera</taxon>
        <taxon>Eurotatoria</taxon>
        <taxon>Bdelloidea</taxon>
        <taxon>Philodinida</taxon>
        <taxon>Philodinidae</taxon>
        <taxon>Rotaria</taxon>
    </lineage>
</organism>
<dbReference type="EMBL" id="CAJOBE010017006">
    <property type="protein sequence ID" value="CAF4206281.1"/>
    <property type="molecule type" value="Genomic_DNA"/>
</dbReference>
<sequence length="24" mass="2685">QSNHLNGQSSDYLNEKPSGHQSEQ</sequence>
<evidence type="ECO:0000313" key="3">
    <source>
        <dbReference type="Proteomes" id="UP000663874"/>
    </source>
</evidence>
<evidence type="ECO:0000256" key="1">
    <source>
        <dbReference type="SAM" id="MobiDB-lite"/>
    </source>
</evidence>